<dbReference type="Pfam" id="PF12682">
    <property type="entry name" value="Flavodoxin_4"/>
    <property type="match status" value="1"/>
</dbReference>
<dbReference type="InterPro" id="IPR008254">
    <property type="entry name" value="Flavodoxin/NO_synth"/>
</dbReference>
<dbReference type="InterPro" id="IPR029039">
    <property type="entry name" value="Flavoprotein-like_sf"/>
</dbReference>
<dbReference type="Proteomes" id="UP000677218">
    <property type="component" value="Unassembled WGS sequence"/>
</dbReference>
<feature type="region of interest" description="Disordered" evidence="1">
    <location>
        <begin position="28"/>
        <end position="52"/>
    </location>
</feature>
<comment type="caution">
    <text evidence="3">The sequence shown here is derived from an EMBL/GenBank/DDBJ whole genome shotgun (WGS) entry which is preliminary data.</text>
</comment>
<dbReference type="SUPFAM" id="SSF52218">
    <property type="entry name" value="Flavoproteins"/>
    <property type="match status" value="1"/>
</dbReference>
<dbReference type="Gene3D" id="3.40.50.360">
    <property type="match status" value="1"/>
</dbReference>
<feature type="domain" description="Flavodoxin-like" evidence="2">
    <location>
        <begin position="77"/>
        <end position="220"/>
    </location>
</feature>
<dbReference type="GO" id="GO:0010181">
    <property type="term" value="F:FMN binding"/>
    <property type="evidence" value="ECO:0007669"/>
    <property type="project" value="InterPro"/>
</dbReference>
<gene>
    <name evidence="3" type="primary">fldA_2</name>
    <name evidence="3" type="ORF">LCB40_11050</name>
</gene>
<evidence type="ECO:0000313" key="3">
    <source>
        <dbReference type="EMBL" id="GFZ27225.1"/>
    </source>
</evidence>
<dbReference type="AlphaFoldDB" id="A0A916VID3"/>
<dbReference type="RefSeq" id="WP_212780920.1">
    <property type="nucleotide sequence ID" value="NZ_BMAY01000007.1"/>
</dbReference>
<evidence type="ECO:0000256" key="1">
    <source>
        <dbReference type="SAM" id="MobiDB-lite"/>
    </source>
</evidence>
<name>A0A916VID3_9LACO</name>
<feature type="compositionally biased region" description="Low complexity" evidence="1">
    <location>
        <begin position="28"/>
        <end position="50"/>
    </location>
</feature>
<accession>A0A916VID3</accession>
<dbReference type="GO" id="GO:0016651">
    <property type="term" value="F:oxidoreductase activity, acting on NAD(P)H"/>
    <property type="evidence" value="ECO:0007669"/>
    <property type="project" value="UniProtKB-ARBA"/>
</dbReference>
<dbReference type="PANTHER" id="PTHR39201:SF1">
    <property type="entry name" value="FLAVODOXIN-LIKE DOMAIN-CONTAINING PROTEIN"/>
    <property type="match status" value="1"/>
</dbReference>
<protein>
    <submittedName>
        <fullName evidence="3">Flavodoxin</fullName>
    </submittedName>
</protein>
<evidence type="ECO:0000259" key="2">
    <source>
        <dbReference type="Pfam" id="PF12682"/>
    </source>
</evidence>
<dbReference type="EMBL" id="BMAY01000007">
    <property type="protein sequence ID" value="GFZ27225.1"/>
    <property type="molecule type" value="Genomic_DNA"/>
</dbReference>
<sequence length="226" mass="25144">MRKRRALLIGILLVLVGLVFAWDFSRGQNNGSSSSSQTQTSTNSGNGTTSKAKKRAGKILVVYFSRRQGVYNGPLKVGNTKRVADFIQKATGADEYEIVPKKKYPRSYDRTTEVAQEEQENNARPAIKNKLPNVAKYDTIFIGAPIWWSEYPMVVRTFLDKEQKDLANKTLVPFTTHQGSGLGNTEEQLKSQFPKAKVLSGFSVTGDDAAKAEPSVNRWLKRIGVK</sequence>
<proteinExistence type="predicted"/>
<keyword evidence="4" id="KW-1185">Reference proteome</keyword>
<organism evidence="3 4">
    <name type="scientific">Lactobacillus corticis</name>
    <dbReference type="NCBI Taxonomy" id="2201249"/>
    <lineage>
        <taxon>Bacteria</taxon>
        <taxon>Bacillati</taxon>
        <taxon>Bacillota</taxon>
        <taxon>Bacilli</taxon>
        <taxon>Lactobacillales</taxon>
        <taxon>Lactobacillaceae</taxon>
        <taxon>Lactobacillus</taxon>
    </lineage>
</organism>
<dbReference type="PANTHER" id="PTHR39201">
    <property type="entry name" value="EXPORTED PROTEIN-RELATED"/>
    <property type="match status" value="1"/>
</dbReference>
<evidence type="ECO:0000313" key="4">
    <source>
        <dbReference type="Proteomes" id="UP000677218"/>
    </source>
</evidence>
<reference evidence="3" key="1">
    <citation type="submission" date="2020-08" db="EMBL/GenBank/DDBJ databases">
        <title>Taxonomic study for Lactobacillus species isolated from hardwood bark.</title>
        <authorList>
            <person name="Tohno M."/>
            <person name="Tanizawa Y."/>
        </authorList>
    </citation>
    <scope>NUCLEOTIDE SEQUENCE</scope>
    <source>
        <strain evidence="3">B40</strain>
    </source>
</reference>